<name>A0A6J5NXH7_9CAUD</name>
<feature type="region of interest" description="Disordered" evidence="1">
    <location>
        <begin position="240"/>
        <end position="262"/>
    </location>
</feature>
<evidence type="ECO:0008006" key="3">
    <source>
        <dbReference type="Google" id="ProtNLM"/>
    </source>
</evidence>
<proteinExistence type="predicted"/>
<dbReference type="EMBL" id="LR796750">
    <property type="protein sequence ID" value="CAB4163707.1"/>
    <property type="molecule type" value="Genomic_DNA"/>
</dbReference>
<accession>A0A6J5NXH7</accession>
<organism evidence="2">
    <name type="scientific">uncultured Caudovirales phage</name>
    <dbReference type="NCBI Taxonomy" id="2100421"/>
    <lineage>
        <taxon>Viruses</taxon>
        <taxon>Duplodnaviria</taxon>
        <taxon>Heunggongvirae</taxon>
        <taxon>Uroviricota</taxon>
        <taxon>Caudoviricetes</taxon>
        <taxon>Peduoviridae</taxon>
        <taxon>Maltschvirus</taxon>
        <taxon>Maltschvirus maltsch</taxon>
    </lineage>
</organism>
<protein>
    <recommendedName>
        <fullName evidence="3">Internal virion protein</fullName>
    </recommendedName>
</protein>
<gene>
    <name evidence="2" type="ORF">UFOVP806_40</name>
</gene>
<evidence type="ECO:0000256" key="1">
    <source>
        <dbReference type="SAM" id="MobiDB-lite"/>
    </source>
</evidence>
<reference evidence="2" key="1">
    <citation type="submission" date="2020-04" db="EMBL/GenBank/DDBJ databases">
        <authorList>
            <person name="Chiriac C."/>
            <person name="Salcher M."/>
            <person name="Ghai R."/>
            <person name="Kavagutti S V."/>
        </authorList>
    </citation>
    <scope>NUCLEOTIDE SEQUENCE</scope>
</reference>
<sequence>MCSPSLIALAAAGAAAGSKAIATNQSNKAQNAAVAAESQRQQRLQAQQQQYIAQQEAEKESARNIFQSLTPEISQQSMERREADIGTALGQAYSSAAAPSYSAGADPTRVGDAVSTVGSTMMGGVGVPKALDVAYAKNLARVLGFNTQQATARANMDALGIAQNRTNQVLQRGTEGIGLQGQIISGLGNNVRGISNLMDASSRDAQSQLQAAALKGENWRTASEIFGLIAAGAGAYGAAGAGAGAAAGSEAGATTSKAPIKP</sequence>
<evidence type="ECO:0000313" key="2">
    <source>
        <dbReference type="EMBL" id="CAB4163707.1"/>
    </source>
</evidence>